<comment type="caution">
    <text evidence="3">The sequence shown here is derived from an EMBL/GenBank/DDBJ whole genome shotgun (WGS) entry which is preliminary data.</text>
</comment>
<feature type="coiled-coil region" evidence="1">
    <location>
        <begin position="20"/>
        <end position="47"/>
    </location>
</feature>
<evidence type="ECO:0000256" key="1">
    <source>
        <dbReference type="SAM" id="Coils"/>
    </source>
</evidence>
<feature type="region of interest" description="Disordered" evidence="2">
    <location>
        <begin position="47"/>
        <end position="67"/>
    </location>
</feature>
<keyword evidence="4" id="KW-1185">Reference proteome</keyword>
<proteinExistence type="predicted"/>
<keyword evidence="1" id="KW-0175">Coiled coil</keyword>
<gene>
    <name evidence="3" type="ORF">CPB83DRAFT_55696</name>
</gene>
<feature type="compositionally biased region" description="Basic and acidic residues" evidence="2">
    <location>
        <begin position="131"/>
        <end position="149"/>
    </location>
</feature>
<evidence type="ECO:0000313" key="4">
    <source>
        <dbReference type="Proteomes" id="UP000807306"/>
    </source>
</evidence>
<protein>
    <submittedName>
        <fullName evidence="3">Uncharacterized protein</fullName>
    </submittedName>
</protein>
<dbReference type="Proteomes" id="UP000807306">
    <property type="component" value="Unassembled WGS sequence"/>
</dbReference>
<dbReference type="AlphaFoldDB" id="A0A9P6ENC9"/>
<name>A0A9P6ENC9_9AGAR</name>
<evidence type="ECO:0000256" key="2">
    <source>
        <dbReference type="SAM" id="MobiDB-lite"/>
    </source>
</evidence>
<feature type="region of interest" description="Disordered" evidence="2">
    <location>
        <begin position="128"/>
        <end position="149"/>
    </location>
</feature>
<evidence type="ECO:0000313" key="3">
    <source>
        <dbReference type="EMBL" id="KAF9532045.1"/>
    </source>
</evidence>
<sequence>MDEVFWANVVKRWSDASETVLQLRKELAKVQEERELYRDVVQSLRKSSTVRDPSRSRASGHAREESITTIVVDDEHAGSALQDELKDAEIGLGRAKEEYRRLQKGLAESMERVRALTVENERLVANQQASLREERRQSHAEESELGDLRSENQRLLNKVHQLEQELQQLKIIIKPSRTRSRSSRLLLATPLGPCKLSPPISWPLLLSPDASLWLLLLGRRLWNLAHIRGKCQRHLPQILQEKTSR</sequence>
<accession>A0A9P6ENC9</accession>
<dbReference type="EMBL" id="MU157833">
    <property type="protein sequence ID" value="KAF9532045.1"/>
    <property type="molecule type" value="Genomic_DNA"/>
</dbReference>
<reference evidence="3" key="1">
    <citation type="submission" date="2020-11" db="EMBL/GenBank/DDBJ databases">
        <authorList>
            <consortium name="DOE Joint Genome Institute"/>
            <person name="Ahrendt S."/>
            <person name="Riley R."/>
            <person name="Andreopoulos W."/>
            <person name="Labutti K."/>
            <person name="Pangilinan J."/>
            <person name="Ruiz-Duenas F.J."/>
            <person name="Barrasa J.M."/>
            <person name="Sanchez-Garcia M."/>
            <person name="Camarero S."/>
            <person name="Miyauchi S."/>
            <person name="Serrano A."/>
            <person name="Linde D."/>
            <person name="Babiker R."/>
            <person name="Drula E."/>
            <person name="Ayuso-Fernandez I."/>
            <person name="Pacheco R."/>
            <person name="Padilla G."/>
            <person name="Ferreira P."/>
            <person name="Barriuso J."/>
            <person name="Kellner H."/>
            <person name="Castanera R."/>
            <person name="Alfaro M."/>
            <person name="Ramirez L."/>
            <person name="Pisabarro A.G."/>
            <person name="Kuo A."/>
            <person name="Tritt A."/>
            <person name="Lipzen A."/>
            <person name="He G."/>
            <person name="Yan M."/>
            <person name="Ng V."/>
            <person name="Cullen D."/>
            <person name="Martin F."/>
            <person name="Rosso M.-N."/>
            <person name="Henrissat B."/>
            <person name="Hibbett D."/>
            <person name="Martinez A.T."/>
            <person name="Grigoriev I.V."/>
        </authorList>
    </citation>
    <scope>NUCLEOTIDE SEQUENCE</scope>
    <source>
        <strain evidence="3">CBS 506.95</strain>
    </source>
</reference>
<dbReference type="OrthoDB" id="2757553at2759"/>
<organism evidence="3 4">
    <name type="scientific">Crepidotus variabilis</name>
    <dbReference type="NCBI Taxonomy" id="179855"/>
    <lineage>
        <taxon>Eukaryota</taxon>
        <taxon>Fungi</taxon>
        <taxon>Dikarya</taxon>
        <taxon>Basidiomycota</taxon>
        <taxon>Agaricomycotina</taxon>
        <taxon>Agaricomycetes</taxon>
        <taxon>Agaricomycetidae</taxon>
        <taxon>Agaricales</taxon>
        <taxon>Agaricineae</taxon>
        <taxon>Crepidotaceae</taxon>
        <taxon>Crepidotus</taxon>
    </lineage>
</organism>